<dbReference type="SUPFAM" id="SSF52540">
    <property type="entry name" value="P-loop containing nucleoside triphosphate hydrolases"/>
    <property type="match status" value="1"/>
</dbReference>
<keyword evidence="5" id="KW-1185">Reference proteome</keyword>
<dbReference type="Pfam" id="PF00400">
    <property type="entry name" value="WD40"/>
    <property type="match status" value="2"/>
</dbReference>
<dbReference type="Proteomes" id="UP001470023">
    <property type="component" value="Unassembled WGS sequence"/>
</dbReference>
<evidence type="ECO:0000256" key="3">
    <source>
        <dbReference type="PROSITE-ProRule" id="PRU00221"/>
    </source>
</evidence>
<dbReference type="InterPro" id="IPR019775">
    <property type="entry name" value="WD40_repeat_CS"/>
</dbReference>
<keyword evidence="2" id="KW-0677">Repeat</keyword>
<dbReference type="EMBL" id="JBEPAZ010000005">
    <property type="protein sequence ID" value="MER6427823.1"/>
    <property type="molecule type" value="Genomic_DNA"/>
</dbReference>
<sequence>MSRPEVRAGALKVLKDTLYGLYLDAGGPRLSDIATAMNENEDLPGLRSTDTIGRILSEPTFPQNGLDVKAVAGALAILGGGDSQEQQARIWQLWQEAGKDPRPGFVMAGPDDPRGHFTARSQGYQGRVQGSDRFRGRQAALEAVTGWLQQDQPPGRPLVITGQPGAGKSAVLTRVALDLEKTTRVPGAAVHARGLTCDTLVECVAVAAGINDSVSASELHDILKTDPGVPSRLVVALDALDEAAEGQVPRIASLLADLARLPRLRVAVATRPLTAGDRYRPETLLHQLRVTGPDSDNLVDLDTPGYLDPDGLRQFIVAILTDETTGRPSPYQAQPEVADRLAEVIAGRASSNHQQPGSNYLVAALNAAGATSHDKVLDPAVPGFDVAQIPATVDEAITKYTDGLGARKQVVMGLLTTLAYAAGSGLDQDRWLGFATALGYPVDAVAFDTLLDSPGADYLLSTTSSDGSVHYRLFHQALTDDLLARRRERGLYQRDQQRITGSLLPQSAGFPASAQDWSDIDDYTRHYLPDHAAAGGTLDRLMADPGFLLACQPERILHHRGTLSGEPRAAAAALEAAATEDWPSWSHDQRAWWLHVWARRMRAHPLADTLITGHSSWPWHADTAIRPGITVPGQQIESVNAVAVFAGADGRTRIVTGCHGALVRVWDAETGTLLHKLVGHNGAVRAVAVFAGADGRTQIVSAGDDVSAVPEWAGGTGRHASVLVWDAETGTLLQELTGHYYGVWAVAVFAGAAGPTRIVSAGRDALVRVWDAETGTALLELADHPWGAVAVAVFAEADGQPRIVSADGVGSVRVWDAETGTALQELTDRPDTEVEKAMAVAVFAGADGQTRIVSGGRYEDSVQVWDAETGALLYELTGHAYGATAVAVWAGADGRARLVSGDGRGSLRVWDPEARTLLYELTGHNHPVNAVAMFTEVHGRTRLVSASADGWVMVWARVP</sequence>
<dbReference type="InterPro" id="IPR001680">
    <property type="entry name" value="WD40_rpt"/>
</dbReference>
<dbReference type="InterPro" id="IPR036322">
    <property type="entry name" value="WD40_repeat_dom_sf"/>
</dbReference>
<dbReference type="SUPFAM" id="SSF50978">
    <property type="entry name" value="WD40 repeat-like"/>
    <property type="match status" value="1"/>
</dbReference>
<reference evidence="4 5" key="1">
    <citation type="submission" date="2024-06" db="EMBL/GenBank/DDBJ databases">
        <title>The Natural Products Discovery Center: Release of the First 8490 Sequenced Strains for Exploring Actinobacteria Biosynthetic Diversity.</title>
        <authorList>
            <person name="Kalkreuter E."/>
            <person name="Kautsar S.A."/>
            <person name="Yang D."/>
            <person name="Bader C.D."/>
            <person name="Teijaro C.N."/>
            <person name="Fluegel L."/>
            <person name="Davis C.M."/>
            <person name="Simpson J.R."/>
            <person name="Lauterbach L."/>
            <person name="Steele A.D."/>
            <person name="Gui C."/>
            <person name="Meng S."/>
            <person name="Li G."/>
            <person name="Viehrig K."/>
            <person name="Ye F."/>
            <person name="Su P."/>
            <person name="Kiefer A.F."/>
            <person name="Nichols A."/>
            <person name="Cepeda A.J."/>
            <person name="Yan W."/>
            <person name="Fan B."/>
            <person name="Jiang Y."/>
            <person name="Adhikari A."/>
            <person name="Zheng C.-J."/>
            <person name="Schuster L."/>
            <person name="Cowan T.M."/>
            <person name="Smanski M.J."/>
            <person name="Chevrette M.G."/>
            <person name="De Carvalho L.P.S."/>
            <person name="Shen B."/>
        </authorList>
    </citation>
    <scope>NUCLEOTIDE SEQUENCE [LARGE SCALE GENOMIC DNA]</scope>
    <source>
        <strain evidence="4 5">NPDC001166</strain>
    </source>
</reference>
<dbReference type="PROSITE" id="PS50294">
    <property type="entry name" value="WD_REPEATS_REGION"/>
    <property type="match status" value="1"/>
</dbReference>
<comment type="caution">
    <text evidence="4">The sequence shown here is derived from an EMBL/GenBank/DDBJ whole genome shotgun (WGS) entry which is preliminary data.</text>
</comment>
<dbReference type="Gene3D" id="2.130.10.10">
    <property type="entry name" value="YVTN repeat-like/Quinoprotein amine dehydrogenase"/>
    <property type="match status" value="2"/>
</dbReference>
<dbReference type="PROSITE" id="PS00678">
    <property type="entry name" value="WD_REPEATS_1"/>
    <property type="match status" value="1"/>
</dbReference>
<evidence type="ECO:0000313" key="5">
    <source>
        <dbReference type="Proteomes" id="UP001470023"/>
    </source>
</evidence>
<evidence type="ECO:0000256" key="1">
    <source>
        <dbReference type="ARBA" id="ARBA00022574"/>
    </source>
</evidence>
<dbReference type="SMART" id="SM00320">
    <property type="entry name" value="WD40"/>
    <property type="match status" value="6"/>
</dbReference>
<accession>A0ABV1U2C4</accession>
<gene>
    <name evidence="4" type="ORF">ABT272_08750</name>
</gene>
<evidence type="ECO:0000256" key="2">
    <source>
        <dbReference type="ARBA" id="ARBA00022737"/>
    </source>
</evidence>
<keyword evidence="1 3" id="KW-0853">WD repeat</keyword>
<dbReference type="CDD" id="cd00200">
    <property type="entry name" value="WD40"/>
    <property type="match status" value="1"/>
</dbReference>
<dbReference type="PROSITE" id="PS50082">
    <property type="entry name" value="WD_REPEATS_2"/>
    <property type="match status" value="2"/>
</dbReference>
<dbReference type="PANTHER" id="PTHR19848">
    <property type="entry name" value="WD40 REPEAT PROTEIN"/>
    <property type="match status" value="1"/>
</dbReference>
<dbReference type="PANTHER" id="PTHR19848:SF8">
    <property type="entry name" value="F-BOX AND WD REPEAT DOMAIN CONTAINING 7"/>
    <property type="match status" value="1"/>
</dbReference>
<dbReference type="InterPro" id="IPR015943">
    <property type="entry name" value="WD40/YVTN_repeat-like_dom_sf"/>
</dbReference>
<dbReference type="RefSeq" id="WP_352063204.1">
    <property type="nucleotide sequence ID" value="NZ_JBEPAZ010000005.1"/>
</dbReference>
<feature type="repeat" description="WD" evidence="3">
    <location>
        <begin position="921"/>
        <end position="955"/>
    </location>
</feature>
<proteinExistence type="predicted"/>
<feature type="repeat" description="WD" evidence="3">
    <location>
        <begin position="736"/>
        <end position="780"/>
    </location>
</feature>
<dbReference type="InterPro" id="IPR027417">
    <property type="entry name" value="P-loop_NTPase"/>
</dbReference>
<name>A0ABV1U2C4_9ACTN</name>
<protein>
    <submittedName>
        <fullName evidence="4">WD40 repeat domain-containing protein</fullName>
    </submittedName>
</protein>
<organism evidence="4 5">
    <name type="scientific">Streptomyces sp. 900105245</name>
    <dbReference type="NCBI Taxonomy" id="3154379"/>
    <lineage>
        <taxon>Bacteria</taxon>
        <taxon>Bacillati</taxon>
        <taxon>Actinomycetota</taxon>
        <taxon>Actinomycetes</taxon>
        <taxon>Kitasatosporales</taxon>
        <taxon>Streptomycetaceae</taxon>
        <taxon>Streptomyces</taxon>
    </lineage>
</organism>
<evidence type="ECO:0000313" key="4">
    <source>
        <dbReference type="EMBL" id="MER6427823.1"/>
    </source>
</evidence>
<dbReference type="Gene3D" id="3.40.50.300">
    <property type="entry name" value="P-loop containing nucleotide triphosphate hydrolases"/>
    <property type="match status" value="1"/>
</dbReference>